<evidence type="ECO:0000313" key="2">
    <source>
        <dbReference type="EMBL" id="GBN62974.1"/>
    </source>
</evidence>
<feature type="compositionally biased region" description="Low complexity" evidence="1">
    <location>
        <begin position="146"/>
        <end position="165"/>
    </location>
</feature>
<comment type="caution">
    <text evidence="2">The sequence shown here is derived from an EMBL/GenBank/DDBJ whole genome shotgun (WGS) entry which is preliminary data.</text>
</comment>
<evidence type="ECO:0000256" key="1">
    <source>
        <dbReference type="SAM" id="MobiDB-lite"/>
    </source>
</evidence>
<feature type="region of interest" description="Disordered" evidence="1">
    <location>
        <begin position="143"/>
        <end position="175"/>
    </location>
</feature>
<dbReference type="AlphaFoldDB" id="A0A4Y2QI56"/>
<proteinExistence type="predicted"/>
<gene>
    <name evidence="2" type="ORF">AVEN_264440_1</name>
</gene>
<dbReference type="Proteomes" id="UP000499080">
    <property type="component" value="Unassembled WGS sequence"/>
</dbReference>
<reference evidence="2 3" key="1">
    <citation type="journal article" date="2019" name="Sci. Rep.">
        <title>Orb-weaving spider Araneus ventricosus genome elucidates the spidroin gene catalogue.</title>
        <authorList>
            <person name="Kono N."/>
            <person name="Nakamura H."/>
            <person name="Ohtoshi R."/>
            <person name="Moran D.A.P."/>
            <person name="Shinohara A."/>
            <person name="Yoshida Y."/>
            <person name="Fujiwara M."/>
            <person name="Mori M."/>
            <person name="Tomita M."/>
            <person name="Arakawa K."/>
        </authorList>
    </citation>
    <scope>NUCLEOTIDE SEQUENCE [LARGE SCALE GENOMIC DNA]</scope>
</reference>
<accession>A0A4Y2QI56</accession>
<dbReference type="OrthoDB" id="6437065at2759"/>
<protein>
    <submittedName>
        <fullName evidence="2">Uncharacterized protein</fullName>
    </submittedName>
</protein>
<organism evidence="2 3">
    <name type="scientific">Araneus ventricosus</name>
    <name type="common">Orbweaver spider</name>
    <name type="synonym">Epeira ventricosa</name>
    <dbReference type="NCBI Taxonomy" id="182803"/>
    <lineage>
        <taxon>Eukaryota</taxon>
        <taxon>Metazoa</taxon>
        <taxon>Ecdysozoa</taxon>
        <taxon>Arthropoda</taxon>
        <taxon>Chelicerata</taxon>
        <taxon>Arachnida</taxon>
        <taxon>Araneae</taxon>
        <taxon>Araneomorphae</taxon>
        <taxon>Entelegynae</taxon>
        <taxon>Araneoidea</taxon>
        <taxon>Araneidae</taxon>
        <taxon>Araneus</taxon>
    </lineage>
</organism>
<sequence length="175" mass="19156">MVWKDFIGNQRILLDALAILCHGQPVSSRWPSSAEFFTDILGLIHHPWLNPDQGLKGNLHDKRMLTEMIGWMYPLTGELARNSFGSKVEAASCYCLLRISPTMLSMKSFLVCLMVLALVSTTCRGDSFSMACATGPDGKMKCTQDSNPNGQSSSSFASSNGQAMSGPWRGLPYGR</sequence>
<evidence type="ECO:0000313" key="3">
    <source>
        <dbReference type="Proteomes" id="UP000499080"/>
    </source>
</evidence>
<name>A0A4Y2QI56_ARAVE</name>
<dbReference type="EMBL" id="BGPR01013950">
    <property type="protein sequence ID" value="GBN62974.1"/>
    <property type="molecule type" value="Genomic_DNA"/>
</dbReference>
<keyword evidence="3" id="KW-1185">Reference proteome</keyword>